<sequence length="694" mass="79410">MSARPSTASFAQQQATDMLAAIIAQLPAVPSGELDEDAAGPPSTRTANHPSASVAAIQQSKRLAKLKQKLDRQNNFMVELKRKIREKEAMKPKADCDREELAFLRNRLKKEAELQHKLLADVIAEQRQEGANQWQSIPLCPDKLDEYCANPWTIGSVPVGEDRRFSIDSTLSALSSDELVGGEMPGGCTDAKLVERFEKELMNRDRVIEILQSRLDRLSADVHKVRRDNDTILDRHPKPVAPITPRFCETDMMQRLEFYRTNTETLGQNLEEMERALHTIQQELGPMGRESECPVKAAACAKPSHSVCEKSPAARKSMSYSRPSVAQGRASTFCDMSESCPLRESVAPSTTCPLRESVAPAVCPKDGEAQKQYTMLLQEYTKKTTECRQLCERLAKTQAGPEDPTPEDTERELLKKRCSELLDEQDEFRVLIREQATQLDDYRARYLAAQQQVEEQRLQMSKLQVTNRRVEKQINFEIEQIKRKFQDKLRHLTPYPRLLEDEQAKAEQLKQSNETLFAELERSLRQVKTLEDRLHQVHVAKDTEVKQALLQSQTDLEQTQERLDVMAKEKQQVEEEAIRWQRELDELRTESAKIIERANQRVEKERETAQKRYSQLESELAQCRAEASFTIGNREQALREMHSQIKVLSSSFDDAQLQIRSLRNQLAYLQNEKLVCMAFSSSSALRIRKAADSR</sequence>
<dbReference type="GO" id="GO:1902017">
    <property type="term" value="P:regulation of cilium assembly"/>
    <property type="evidence" value="ECO:0007669"/>
    <property type="project" value="TreeGrafter"/>
</dbReference>
<evidence type="ECO:0000256" key="3">
    <source>
        <dbReference type="ARBA" id="ARBA00022490"/>
    </source>
</evidence>
<feature type="compositionally biased region" description="Polar residues" evidence="7">
    <location>
        <begin position="43"/>
        <end position="52"/>
    </location>
</feature>
<evidence type="ECO:0000256" key="1">
    <source>
        <dbReference type="ARBA" id="ARBA00004300"/>
    </source>
</evidence>
<proteinExistence type="inferred from homology"/>
<dbReference type="VEuPathDB" id="VectorBase:ACON2_031710"/>
<dbReference type="AlphaFoldDB" id="A0A8W7PEH3"/>
<dbReference type="GO" id="GO:0005813">
    <property type="term" value="C:centrosome"/>
    <property type="evidence" value="ECO:0007669"/>
    <property type="project" value="UniProtKB-SubCell"/>
</dbReference>
<evidence type="ECO:0000256" key="7">
    <source>
        <dbReference type="SAM" id="MobiDB-lite"/>
    </source>
</evidence>
<protein>
    <submittedName>
        <fullName evidence="8">Uncharacterized protein</fullName>
    </submittedName>
</protein>
<feature type="region of interest" description="Disordered" evidence="7">
    <location>
        <begin position="32"/>
        <end position="52"/>
    </location>
</feature>
<dbReference type="Proteomes" id="UP000075882">
    <property type="component" value="Unassembled WGS sequence"/>
</dbReference>
<dbReference type="PANTHER" id="PTHR23162">
    <property type="entry name" value="OUTER DENSE FIBER OF SPERM TAILS 2"/>
    <property type="match status" value="1"/>
</dbReference>
<name>A0A8W7PEH3_ANOCL</name>
<evidence type="ECO:0000256" key="2">
    <source>
        <dbReference type="ARBA" id="ARBA00009316"/>
    </source>
</evidence>
<accession>A0A8W7PEH3</accession>
<comment type="subcellular location">
    <subcellularLocation>
        <location evidence="1">Cytoplasm</location>
        <location evidence="1">Cytoskeleton</location>
        <location evidence="1">Microtubule organizing center</location>
        <location evidence="1">Centrosome</location>
    </subcellularLocation>
</comment>
<comment type="similarity">
    <text evidence="2">Belongs to the ODF2 family.</text>
</comment>
<dbReference type="PANTHER" id="PTHR23162:SF10">
    <property type="entry name" value="FI13205P"/>
    <property type="match status" value="1"/>
</dbReference>
<keyword evidence="5" id="KW-0206">Cytoskeleton</keyword>
<evidence type="ECO:0000256" key="6">
    <source>
        <dbReference type="SAM" id="Coils"/>
    </source>
</evidence>
<feature type="coiled-coil region" evidence="6">
    <location>
        <begin position="432"/>
        <end position="473"/>
    </location>
</feature>
<organism evidence="8">
    <name type="scientific">Anopheles coluzzii</name>
    <name type="common">African malaria mosquito</name>
    <dbReference type="NCBI Taxonomy" id="1518534"/>
    <lineage>
        <taxon>Eukaryota</taxon>
        <taxon>Metazoa</taxon>
        <taxon>Ecdysozoa</taxon>
        <taxon>Arthropoda</taxon>
        <taxon>Hexapoda</taxon>
        <taxon>Insecta</taxon>
        <taxon>Pterygota</taxon>
        <taxon>Neoptera</taxon>
        <taxon>Endopterygota</taxon>
        <taxon>Diptera</taxon>
        <taxon>Nematocera</taxon>
        <taxon>Culicoidea</taxon>
        <taxon>Culicidae</taxon>
        <taxon>Anophelinae</taxon>
        <taxon>Anopheles</taxon>
    </lineage>
</organism>
<reference evidence="8" key="1">
    <citation type="submission" date="2022-08" db="UniProtKB">
        <authorList>
            <consortium name="EnsemblMetazoa"/>
        </authorList>
    </citation>
    <scope>IDENTIFICATION</scope>
</reference>
<feature type="coiled-coil region" evidence="6">
    <location>
        <begin position="256"/>
        <end position="283"/>
    </location>
</feature>
<evidence type="ECO:0000256" key="4">
    <source>
        <dbReference type="ARBA" id="ARBA00023054"/>
    </source>
</evidence>
<keyword evidence="3" id="KW-0963">Cytoplasm</keyword>
<keyword evidence="4 6" id="KW-0175">Coiled coil</keyword>
<feature type="coiled-coil region" evidence="6">
    <location>
        <begin position="499"/>
        <end position="672"/>
    </location>
</feature>
<evidence type="ECO:0000256" key="5">
    <source>
        <dbReference type="ARBA" id="ARBA00023212"/>
    </source>
</evidence>
<dbReference type="InterPro" id="IPR026099">
    <property type="entry name" value="Odf2-rel"/>
</dbReference>
<evidence type="ECO:0000313" key="8">
    <source>
        <dbReference type="EnsemblMetazoa" id="ACOM030417-PA.1"/>
    </source>
</evidence>
<dbReference type="EnsemblMetazoa" id="ACOM030417-RA">
    <property type="protein sequence ID" value="ACOM030417-PA.1"/>
    <property type="gene ID" value="ACOM030417"/>
</dbReference>
<feature type="coiled-coil region" evidence="6">
    <location>
        <begin position="63"/>
        <end position="129"/>
    </location>
</feature>